<evidence type="ECO:0000313" key="1">
    <source>
        <dbReference type="EMBL" id="AJF68721.1"/>
    </source>
</evidence>
<dbReference type="Proteomes" id="UP000031774">
    <property type="component" value="Chromosome"/>
</dbReference>
<evidence type="ECO:0000313" key="2">
    <source>
        <dbReference type="Proteomes" id="UP000031774"/>
    </source>
</evidence>
<name>A0A0B5I830_9ACTN</name>
<sequence>MVRCATRASLGPVGFPYAIVTRARGVGERYGHPAPGRPADGTAVRAGTVAATLEPIAPAEDTGERAG</sequence>
<proteinExistence type="predicted"/>
<dbReference type="AlphaFoldDB" id="A0A0B5I830"/>
<keyword evidence="2" id="KW-1185">Reference proteome</keyword>
<protein>
    <submittedName>
        <fullName evidence="1">Uncharacterized protein</fullName>
    </submittedName>
</protein>
<dbReference type="EMBL" id="CP010407">
    <property type="protein sequence ID" value="AJF68721.1"/>
    <property type="molecule type" value="Genomic_DNA"/>
</dbReference>
<dbReference type="HOGENOM" id="CLU_2810815_0_0_11"/>
<organism evidence="1 2">
    <name type="scientific">Streptomyces vietnamensis</name>
    <dbReference type="NCBI Taxonomy" id="362257"/>
    <lineage>
        <taxon>Bacteria</taxon>
        <taxon>Bacillati</taxon>
        <taxon>Actinomycetota</taxon>
        <taxon>Actinomycetes</taxon>
        <taxon>Kitasatosporales</taxon>
        <taxon>Streptomycetaceae</taxon>
        <taxon>Streptomyces</taxon>
    </lineage>
</organism>
<dbReference type="KEGG" id="svt:SVTN_34715"/>
<accession>A0A0B5I830</accession>
<reference evidence="1 2" key="1">
    <citation type="submission" date="2014-12" db="EMBL/GenBank/DDBJ databases">
        <title>Complete genome sequence of Streptomyces vietnamensis strain GIMV4.0001, a genetic manipulable producer of the benzoisochromanequinone antibiotic granaticin.</title>
        <authorList>
            <person name="Deng M.R."/>
            <person name="Guo J."/>
            <person name="Ma L.Y."/>
            <person name="Feng G.D."/>
            <person name="Mo C.Y."/>
            <person name="Zhu H.H."/>
        </authorList>
    </citation>
    <scope>NUCLEOTIDE SEQUENCE [LARGE SCALE GENOMIC DNA]</scope>
    <source>
        <strain evidence="2">GIMV4.0001</strain>
    </source>
</reference>
<gene>
    <name evidence="1" type="ORF">SVTN_34715</name>
</gene>